<dbReference type="Pfam" id="PF00010">
    <property type="entry name" value="HLH"/>
    <property type="match status" value="1"/>
</dbReference>
<accession>A0A8B6E3S2</accession>
<dbReference type="PROSITE" id="PS50888">
    <property type="entry name" value="BHLH"/>
    <property type="match status" value="1"/>
</dbReference>
<gene>
    <name evidence="2" type="ORF">MGAL_10B036925</name>
</gene>
<dbReference type="InterPro" id="IPR011598">
    <property type="entry name" value="bHLH_dom"/>
</dbReference>
<evidence type="ECO:0000259" key="1">
    <source>
        <dbReference type="PROSITE" id="PS50888"/>
    </source>
</evidence>
<organism evidence="2 3">
    <name type="scientific">Mytilus galloprovincialis</name>
    <name type="common">Mediterranean mussel</name>
    <dbReference type="NCBI Taxonomy" id="29158"/>
    <lineage>
        <taxon>Eukaryota</taxon>
        <taxon>Metazoa</taxon>
        <taxon>Spiralia</taxon>
        <taxon>Lophotrochozoa</taxon>
        <taxon>Mollusca</taxon>
        <taxon>Bivalvia</taxon>
        <taxon>Autobranchia</taxon>
        <taxon>Pteriomorphia</taxon>
        <taxon>Mytilida</taxon>
        <taxon>Mytiloidea</taxon>
        <taxon>Mytilidae</taxon>
        <taxon>Mytilinae</taxon>
        <taxon>Mytilus</taxon>
    </lineage>
</organism>
<keyword evidence="3" id="KW-1185">Reference proteome</keyword>
<dbReference type="PANTHER" id="PTHR23349">
    <property type="entry name" value="BASIC HELIX-LOOP-HELIX TRANSCRIPTION FACTOR, TWIST"/>
    <property type="match status" value="1"/>
</dbReference>
<dbReference type="CDD" id="cd19710">
    <property type="entry name" value="bHLH_TS_TCF24"/>
    <property type="match status" value="1"/>
</dbReference>
<reference evidence="2" key="1">
    <citation type="submission" date="2018-11" db="EMBL/GenBank/DDBJ databases">
        <authorList>
            <person name="Alioto T."/>
            <person name="Alioto T."/>
        </authorList>
    </citation>
    <scope>NUCLEOTIDE SEQUENCE</scope>
</reference>
<feature type="non-terminal residue" evidence="2">
    <location>
        <position position="123"/>
    </location>
</feature>
<dbReference type="GO" id="GO:0046983">
    <property type="term" value="F:protein dimerization activity"/>
    <property type="evidence" value="ECO:0007669"/>
    <property type="project" value="InterPro"/>
</dbReference>
<proteinExistence type="predicted"/>
<dbReference type="PANTHER" id="PTHR23349:SF111">
    <property type="entry name" value="BHLH DOMAIN-CONTAINING PROTEIN"/>
    <property type="match status" value="1"/>
</dbReference>
<protein>
    <recommendedName>
        <fullName evidence="1">BHLH domain-containing protein</fullName>
    </recommendedName>
</protein>
<feature type="non-terminal residue" evidence="2">
    <location>
        <position position="1"/>
    </location>
</feature>
<dbReference type="InterPro" id="IPR050283">
    <property type="entry name" value="E-box_TF_Regulators"/>
</dbReference>
<name>A0A8B6E3S2_MYTGA</name>
<dbReference type="OrthoDB" id="6233288at2759"/>
<dbReference type="AlphaFoldDB" id="A0A8B6E3S2"/>
<evidence type="ECO:0000313" key="2">
    <source>
        <dbReference type="EMBL" id="VDI28093.1"/>
    </source>
</evidence>
<dbReference type="InterPro" id="IPR036638">
    <property type="entry name" value="HLH_DNA-bd_sf"/>
</dbReference>
<dbReference type="SUPFAM" id="SSF47459">
    <property type="entry name" value="HLH, helix-loop-helix DNA-binding domain"/>
    <property type="match status" value="1"/>
</dbReference>
<dbReference type="SMART" id="SM00353">
    <property type="entry name" value="HLH"/>
    <property type="match status" value="1"/>
</dbReference>
<evidence type="ECO:0000313" key="3">
    <source>
        <dbReference type="Proteomes" id="UP000596742"/>
    </source>
</evidence>
<dbReference type="EMBL" id="UYJE01004447">
    <property type="protein sequence ID" value="VDI28093.1"/>
    <property type="molecule type" value="Genomic_DNA"/>
</dbReference>
<comment type="caution">
    <text evidence="2">The sequence shown here is derived from an EMBL/GenBank/DDBJ whole genome shotgun (WGS) entry which is preliminary data.</text>
</comment>
<feature type="domain" description="BHLH" evidence="1">
    <location>
        <begin position="26"/>
        <end position="78"/>
    </location>
</feature>
<dbReference type="GO" id="GO:0000977">
    <property type="term" value="F:RNA polymerase II transcription regulatory region sequence-specific DNA binding"/>
    <property type="evidence" value="ECO:0007669"/>
    <property type="project" value="TreeGrafter"/>
</dbReference>
<sequence>KIDKYFMYIWQFSLYSLRKNLKSVACTKRDNAERERTRVKTLRGAFLELQRSLPAVPPDTKLSKLDVLVLATTYIAHLMRTLNDEEENQNFAANGILHPKWPMRSRLYAGILSSTFPVALIET</sequence>
<dbReference type="GO" id="GO:0000981">
    <property type="term" value="F:DNA-binding transcription factor activity, RNA polymerase II-specific"/>
    <property type="evidence" value="ECO:0007669"/>
    <property type="project" value="TreeGrafter"/>
</dbReference>
<dbReference type="Gene3D" id="4.10.280.10">
    <property type="entry name" value="Helix-loop-helix DNA-binding domain"/>
    <property type="match status" value="1"/>
</dbReference>
<dbReference type="Proteomes" id="UP000596742">
    <property type="component" value="Unassembled WGS sequence"/>
</dbReference>
<dbReference type="GO" id="GO:0032502">
    <property type="term" value="P:developmental process"/>
    <property type="evidence" value="ECO:0007669"/>
    <property type="project" value="TreeGrafter"/>
</dbReference>